<dbReference type="Proteomes" id="UP000006643">
    <property type="component" value="Unassembled WGS sequence"/>
</dbReference>
<feature type="region of interest" description="Disordered" evidence="1">
    <location>
        <begin position="8"/>
        <end position="39"/>
    </location>
</feature>
<dbReference type="AlphaFoldDB" id="D0MR63"/>
<dbReference type="KEGG" id="pif:PITG_00581"/>
<evidence type="ECO:0000313" key="3">
    <source>
        <dbReference type="Proteomes" id="UP000006643"/>
    </source>
</evidence>
<name>D0MR63_PHYIT</name>
<proteinExistence type="predicted"/>
<gene>
    <name evidence="2" type="ORF">PITG_00581</name>
</gene>
<dbReference type="InParanoid" id="D0MR63"/>
<dbReference type="HOGENOM" id="CLU_1664129_0_0_1"/>
<dbReference type="GeneID" id="9477703"/>
<reference evidence="3" key="1">
    <citation type="journal article" date="2009" name="Nature">
        <title>Genome sequence and analysis of the Irish potato famine pathogen Phytophthora infestans.</title>
        <authorList>
            <consortium name="The Broad Institute Genome Sequencing Platform"/>
            <person name="Haas B.J."/>
            <person name="Kamoun S."/>
            <person name="Zody M.C."/>
            <person name="Jiang R.H."/>
            <person name="Handsaker R.E."/>
            <person name="Cano L.M."/>
            <person name="Grabherr M."/>
            <person name="Kodira C.D."/>
            <person name="Raffaele S."/>
            <person name="Torto-Alalibo T."/>
            <person name="Bozkurt T.O."/>
            <person name="Ah-Fong A.M."/>
            <person name="Alvarado L."/>
            <person name="Anderson V.L."/>
            <person name="Armstrong M.R."/>
            <person name="Avrova A."/>
            <person name="Baxter L."/>
            <person name="Beynon J."/>
            <person name="Boevink P.C."/>
            <person name="Bollmann S.R."/>
            <person name="Bos J.I."/>
            <person name="Bulone V."/>
            <person name="Cai G."/>
            <person name="Cakir C."/>
            <person name="Carrington J.C."/>
            <person name="Chawner M."/>
            <person name="Conti L."/>
            <person name="Costanzo S."/>
            <person name="Ewan R."/>
            <person name="Fahlgren N."/>
            <person name="Fischbach M.A."/>
            <person name="Fugelstad J."/>
            <person name="Gilroy E.M."/>
            <person name="Gnerre S."/>
            <person name="Green P.J."/>
            <person name="Grenville-Briggs L.J."/>
            <person name="Griffith J."/>
            <person name="Grunwald N.J."/>
            <person name="Horn K."/>
            <person name="Horner N.R."/>
            <person name="Hu C.H."/>
            <person name="Huitema E."/>
            <person name="Jeong D.H."/>
            <person name="Jones A.M."/>
            <person name="Jones J.D."/>
            <person name="Jones R.W."/>
            <person name="Karlsson E.K."/>
            <person name="Kunjeti S.G."/>
            <person name="Lamour K."/>
            <person name="Liu Z."/>
            <person name="Ma L."/>
            <person name="Maclean D."/>
            <person name="Chibucos M.C."/>
            <person name="McDonald H."/>
            <person name="McWalters J."/>
            <person name="Meijer H.J."/>
            <person name="Morgan W."/>
            <person name="Morris P.F."/>
            <person name="Munro C.A."/>
            <person name="O'Neill K."/>
            <person name="Ospina-Giraldo M."/>
            <person name="Pinzon A."/>
            <person name="Pritchard L."/>
            <person name="Ramsahoye B."/>
            <person name="Ren Q."/>
            <person name="Restrepo S."/>
            <person name="Roy S."/>
            <person name="Sadanandom A."/>
            <person name="Savidor A."/>
            <person name="Schornack S."/>
            <person name="Schwartz D.C."/>
            <person name="Schumann U.D."/>
            <person name="Schwessinger B."/>
            <person name="Seyer L."/>
            <person name="Sharpe T."/>
            <person name="Silvar C."/>
            <person name="Song J."/>
            <person name="Studholme D.J."/>
            <person name="Sykes S."/>
            <person name="Thines M."/>
            <person name="van de Vondervoort P.J."/>
            <person name="Phuntumart V."/>
            <person name="Wawra S."/>
            <person name="Weide R."/>
            <person name="Win J."/>
            <person name="Young C."/>
            <person name="Zhou S."/>
            <person name="Fry W."/>
            <person name="Meyers B.C."/>
            <person name="van West P."/>
            <person name="Ristaino J."/>
            <person name="Govers F."/>
            <person name="Birch P.R."/>
            <person name="Whisson S.C."/>
            <person name="Judelson H.S."/>
            <person name="Nusbaum C."/>
        </authorList>
    </citation>
    <scope>NUCLEOTIDE SEQUENCE [LARGE SCALE GENOMIC DNA]</scope>
    <source>
        <strain evidence="3">T30-4</strain>
    </source>
</reference>
<protein>
    <submittedName>
        <fullName evidence="2">Uncharacterized protein</fullName>
    </submittedName>
</protein>
<keyword evidence="3" id="KW-1185">Reference proteome</keyword>
<evidence type="ECO:0000313" key="2">
    <source>
        <dbReference type="EMBL" id="EEY57982.1"/>
    </source>
</evidence>
<feature type="region of interest" description="Disordered" evidence="1">
    <location>
        <begin position="136"/>
        <end position="159"/>
    </location>
</feature>
<dbReference type="VEuPathDB" id="FungiDB:PITG_00581"/>
<dbReference type="RefSeq" id="XP_002909168.1">
    <property type="nucleotide sequence ID" value="XM_002909122.1"/>
</dbReference>
<sequence length="159" mass="17752">MRSAIRVLTSARKRLPPGSVSDGSEIALGTTSSSTEPLDRSIRSGGLLHQKSRLSLPIVTSLTHRTRMTRQSVRIRKKHARLRTIKKVGDRYAVIQRTGSDSTPTPDTWTWYAEPCFRNIIISSLAGDIRFRRSDNTSLAREKKRSHSLDVGGMYATST</sequence>
<organism evidence="2 3">
    <name type="scientific">Phytophthora infestans (strain T30-4)</name>
    <name type="common">Potato late blight agent</name>
    <dbReference type="NCBI Taxonomy" id="403677"/>
    <lineage>
        <taxon>Eukaryota</taxon>
        <taxon>Sar</taxon>
        <taxon>Stramenopiles</taxon>
        <taxon>Oomycota</taxon>
        <taxon>Peronosporomycetes</taxon>
        <taxon>Peronosporales</taxon>
        <taxon>Peronosporaceae</taxon>
        <taxon>Phytophthora</taxon>
    </lineage>
</organism>
<evidence type="ECO:0000256" key="1">
    <source>
        <dbReference type="SAM" id="MobiDB-lite"/>
    </source>
</evidence>
<dbReference type="EMBL" id="DS028118">
    <property type="protein sequence ID" value="EEY57982.1"/>
    <property type="molecule type" value="Genomic_DNA"/>
</dbReference>
<accession>D0MR63</accession>